<protein>
    <submittedName>
        <fullName evidence="1">Uncharacterized protein</fullName>
    </submittedName>
</protein>
<keyword evidence="2" id="KW-1185">Reference proteome</keyword>
<comment type="caution">
    <text evidence="1">The sequence shown here is derived from an EMBL/GenBank/DDBJ whole genome shotgun (WGS) entry which is preliminary data.</text>
</comment>
<dbReference type="OrthoDB" id="3056801at2759"/>
<dbReference type="EMBL" id="MU158017">
    <property type="protein sequence ID" value="KAF9521603.1"/>
    <property type="molecule type" value="Genomic_DNA"/>
</dbReference>
<name>A0A9P6E325_9AGAR</name>
<evidence type="ECO:0000313" key="1">
    <source>
        <dbReference type="EMBL" id="KAF9521603.1"/>
    </source>
</evidence>
<gene>
    <name evidence="1" type="ORF">CPB83DRAFT_841135</name>
</gene>
<reference evidence="1" key="1">
    <citation type="submission" date="2020-11" db="EMBL/GenBank/DDBJ databases">
        <authorList>
            <consortium name="DOE Joint Genome Institute"/>
            <person name="Ahrendt S."/>
            <person name="Riley R."/>
            <person name="Andreopoulos W."/>
            <person name="Labutti K."/>
            <person name="Pangilinan J."/>
            <person name="Ruiz-Duenas F.J."/>
            <person name="Barrasa J.M."/>
            <person name="Sanchez-Garcia M."/>
            <person name="Camarero S."/>
            <person name="Miyauchi S."/>
            <person name="Serrano A."/>
            <person name="Linde D."/>
            <person name="Babiker R."/>
            <person name="Drula E."/>
            <person name="Ayuso-Fernandez I."/>
            <person name="Pacheco R."/>
            <person name="Padilla G."/>
            <person name="Ferreira P."/>
            <person name="Barriuso J."/>
            <person name="Kellner H."/>
            <person name="Castanera R."/>
            <person name="Alfaro M."/>
            <person name="Ramirez L."/>
            <person name="Pisabarro A.G."/>
            <person name="Kuo A."/>
            <person name="Tritt A."/>
            <person name="Lipzen A."/>
            <person name="He G."/>
            <person name="Yan M."/>
            <person name="Ng V."/>
            <person name="Cullen D."/>
            <person name="Martin F."/>
            <person name="Rosso M.-N."/>
            <person name="Henrissat B."/>
            <person name="Hibbett D."/>
            <person name="Martinez A.T."/>
            <person name="Grigoriev I.V."/>
        </authorList>
    </citation>
    <scope>NUCLEOTIDE SEQUENCE</scope>
    <source>
        <strain evidence="1">CBS 506.95</strain>
    </source>
</reference>
<sequence>MQLVEHYVDQLLGLCSYCAMTGRIKLKHEGGIKNCPVLEDAGAYNDFCQAIQAREGVCDNCRIPIGHIHPRVIPWLEGCLYEDIVTPIVFGSLRIPSFQAKLQTIFPDGKFESLQDAVAWINQPTARMYRSNLLAIFLRAWDCFMGYALVSFGDDRDLGFGPKLARLDERDAGANLFWKSAAYHDRFLPQFAINIAVSSRVVDPTSLQRNPHSSHFSTIIWTRDAVVKQGLVLGGYDRIKLLRDGVRGELCMLKCLTKELVGIRSRFPPCDVEESAACLMQHRVLLRNEVKERTTWLAAVYDKDDSPDQLEAKPTYDSLIQSLSKVIPHLPVENPEVDAMRLAFEHILEQPKEYQKAKLRADYRNSQLKVSSAHPRLKKLVLNTDLFHSVALFYRSLVAAVTIQAERLLQFMEGFLLQGKSTLDFLSSCFDAKDKRMSFVEMEHLRLEITGEPYLPVHDLLDSGFFDCLDEAYETHLHAHIELFGSSAAEDTDCFDTAFDRYSCMLTQALLRWGRERGEGATRDDHRRSLAGFPNRLGLVLDGLFNSDSFGISFSTGLPLMCPKFYKDLTDLLCRRIISWEWLDPYAEQDDIVDHFLGYTSFLKEALLSLRPVDSVDSVFAKILSAVFSESSSLLNLVVSKWGPANRQPGRNLTDLTGSRQWARQKEIIATIVEGLMARPAGLTDKPEESLFDSHLLSDLLVLENGRALVNCLTKTVYPWWKLEASAAKVADDVVVNVIWSVCSRRSYEPAQPLRTHLRTLLRQYTSSFDSFWDGPGSHLMVVHSPVMRRHEDAMYHMMRRLVKEIAAELCNENTGAVPIPVDAYHAIFRPHQEVFAAAKNLFTAIAVASHQARDVRFNPFPNRRQSPLSPSFVQSLYQDLGVDTLLLPASDNDALAFYAPHSEESAVEGLSLGHGHVALTKRKSNNLTSPSRTPKPLIVVRGKKINL</sequence>
<proteinExistence type="predicted"/>
<organism evidence="1 2">
    <name type="scientific">Crepidotus variabilis</name>
    <dbReference type="NCBI Taxonomy" id="179855"/>
    <lineage>
        <taxon>Eukaryota</taxon>
        <taxon>Fungi</taxon>
        <taxon>Dikarya</taxon>
        <taxon>Basidiomycota</taxon>
        <taxon>Agaricomycotina</taxon>
        <taxon>Agaricomycetes</taxon>
        <taxon>Agaricomycetidae</taxon>
        <taxon>Agaricales</taxon>
        <taxon>Agaricineae</taxon>
        <taxon>Crepidotaceae</taxon>
        <taxon>Crepidotus</taxon>
    </lineage>
</organism>
<accession>A0A9P6E325</accession>
<dbReference type="Proteomes" id="UP000807306">
    <property type="component" value="Unassembled WGS sequence"/>
</dbReference>
<dbReference type="AlphaFoldDB" id="A0A9P6E325"/>
<evidence type="ECO:0000313" key="2">
    <source>
        <dbReference type="Proteomes" id="UP000807306"/>
    </source>
</evidence>